<reference evidence="2 3" key="1">
    <citation type="journal article" date="2013" name="PLoS Genet.">
        <title>The genome and development-dependent transcriptomes of Pyronema confluens: a window into fungal evolution.</title>
        <authorList>
            <person name="Traeger S."/>
            <person name="Altegoer F."/>
            <person name="Freitag M."/>
            <person name="Gabaldon T."/>
            <person name="Kempken F."/>
            <person name="Kumar A."/>
            <person name="Marcet-Houben M."/>
            <person name="Poggeler S."/>
            <person name="Stajich J.E."/>
            <person name="Nowrousian M."/>
        </authorList>
    </citation>
    <scope>NUCLEOTIDE SEQUENCE [LARGE SCALE GENOMIC DNA]</scope>
    <source>
        <strain evidence="3">CBS 100304</strain>
        <tissue evidence="2">Vegetative mycelium</tissue>
    </source>
</reference>
<dbReference type="AlphaFoldDB" id="U4KZX7"/>
<protein>
    <submittedName>
        <fullName evidence="2">Uncharacterized protein</fullName>
    </submittedName>
</protein>
<accession>U4KZX7</accession>
<name>U4KZX7_PYROM</name>
<organism evidence="2 3">
    <name type="scientific">Pyronema omphalodes (strain CBS 100304)</name>
    <name type="common">Pyronema confluens</name>
    <dbReference type="NCBI Taxonomy" id="1076935"/>
    <lineage>
        <taxon>Eukaryota</taxon>
        <taxon>Fungi</taxon>
        <taxon>Dikarya</taxon>
        <taxon>Ascomycota</taxon>
        <taxon>Pezizomycotina</taxon>
        <taxon>Pezizomycetes</taxon>
        <taxon>Pezizales</taxon>
        <taxon>Pyronemataceae</taxon>
        <taxon>Pyronema</taxon>
    </lineage>
</organism>
<feature type="region of interest" description="Disordered" evidence="1">
    <location>
        <begin position="50"/>
        <end position="73"/>
    </location>
</feature>
<evidence type="ECO:0000256" key="1">
    <source>
        <dbReference type="SAM" id="MobiDB-lite"/>
    </source>
</evidence>
<dbReference type="Proteomes" id="UP000018144">
    <property type="component" value="Unassembled WGS sequence"/>
</dbReference>
<sequence>MSKAIGSNRDHRPIVKLSKSQVRNHRQHLYRSVACELSYSSPVPCMNPPLDGRVGGGPVSTHHQGRFGNKNRKDDEGVSICRFWSKR</sequence>
<keyword evidence="3" id="KW-1185">Reference proteome</keyword>
<gene>
    <name evidence="2" type="ORF">PCON_06914</name>
</gene>
<proteinExistence type="predicted"/>
<dbReference type="EMBL" id="HF935349">
    <property type="protein sequence ID" value="CCX07325.1"/>
    <property type="molecule type" value="Genomic_DNA"/>
</dbReference>
<evidence type="ECO:0000313" key="2">
    <source>
        <dbReference type="EMBL" id="CCX07325.1"/>
    </source>
</evidence>
<evidence type="ECO:0000313" key="3">
    <source>
        <dbReference type="Proteomes" id="UP000018144"/>
    </source>
</evidence>